<proteinExistence type="predicted"/>
<evidence type="ECO:0000313" key="3">
    <source>
        <dbReference type="Proteomes" id="UP000019202"/>
    </source>
</evidence>
<dbReference type="Proteomes" id="UP000019202">
    <property type="component" value="Unassembled WGS sequence"/>
</dbReference>
<comment type="caution">
    <text evidence="2">The sequence shown here is derived from an EMBL/GenBank/DDBJ whole genome shotgun (WGS) entry which is preliminary data.</text>
</comment>
<keyword evidence="1" id="KW-0812">Transmembrane</keyword>
<keyword evidence="3" id="KW-1185">Reference proteome</keyword>
<keyword evidence="1" id="KW-0472">Membrane</keyword>
<keyword evidence="1" id="KW-1133">Transmembrane helix</keyword>
<feature type="transmembrane region" description="Helical" evidence="1">
    <location>
        <begin position="12"/>
        <end position="33"/>
    </location>
</feature>
<reference evidence="2" key="1">
    <citation type="submission" date="2013-11" db="EMBL/GenBank/DDBJ databases">
        <title>Draft genome sequence and annotation of the entomopathogenic bacteria, Xenorhabdus cabanillasi strain JM26 and Xenorhabdus szentirmai strain DSM 16338.</title>
        <authorList>
            <person name="Gualtieri M."/>
            <person name="Ogier J.C."/>
            <person name="Pages S."/>
            <person name="Givaudan A."/>
            <person name="Gaudriault S."/>
        </authorList>
    </citation>
    <scope>NUCLEOTIDE SEQUENCE [LARGE SCALE GENOMIC DNA]</scope>
    <source>
        <strain evidence="2">DSM 16338</strain>
    </source>
</reference>
<gene>
    <name evidence="2" type="ORF">XSR1_600017</name>
</gene>
<protein>
    <submittedName>
        <fullName evidence="2">Uncharacterized protein</fullName>
    </submittedName>
</protein>
<evidence type="ECO:0000313" key="2">
    <source>
        <dbReference type="EMBL" id="CDL85134.1"/>
    </source>
</evidence>
<dbReference type="EMBL" id="CBXF010000122">
    <property type="protein sequence ID" value="CDL85134.1"/>
    <property type="molecule type" value="Genomic_DNA"/>
</dbReference>
<accession>W1J336</accession>
<sequence>MLSENQRFFHHSILSVHSVFSIFSILSIPLSGLSQRARFLRTRSMTLGKETNVVNRFSIQYTIGYQITQKSDEATCFS</sequence>
<dbReference type="AlphaFoldDB" id="W1J336"/>
<name>W1J336_9GAMM</name>
<evidence type="ECO:0000256" key="1">
    <source>
        <dbReference type="SAM" id="Phobius"/>
    </source>
</evidence>
<organism evidence="2 3">
    <name type="scientific">Xenorhabdus szentirmaii DSM 16338</name>
    <dbReference type="NCBI Taxonomy" id="1427518"/>
    <lineage>
        <taxon>Bacteria</taxon>
        <taxon>Pseudomonadati</taxon>
        <taxon>Pseudomonadota</taxon>
        <taxon>Gammaproteobacteria</taxon>
        <taxon>Enterobacterales</taxon>
        <taxon>Morganellaceae</taxon>
        <taxon>Xenorhabdus</taxon>
    </lineage>
</organism>